<evidence type="ECO:0000313" key="7">
    <source>
        <dbReference type="EMBL" id="MBR0599427.1"/>
    </source>
</evidence>
<evidence type="ECO:0000256" key="4">
    <source>
        <dbReference type="ARBA" id="ARBA00022989"/>
    </source>
</evidence>
<evidence type="ECO:0000256" key="2">
    <source>
        <dbReference type="ARBA" id="ARBA00022475"/>
    </source>
</evidence>
<feature type="transmembrane region" description="Helical" evidence="6">
    <location>
        <begin position="205"/>
        <end position="224"/>
    </location>
</feature>
<feature type="transmembrane region" description="Helical" evidence="6">
    <location>
        <begin position="331"/>
        <end position="350"/>
    </location>
</feature>
<dbReference type="EMBL" id="JAGSND010000013">
    <property type="protein sequence ID" value="MBR0599427.1"/>
    <property type="molecule type" value="Genomic_DNA"/>
</dbReference>
<evidence type="ECO:0000256" key="5">
    <source>
        <dbReference type="ARBA" id="ARBA00023136"/>
    </source>
</evidence>
<organism evidence="7 8">
    <name type="scientific">Sinanaerobacter chloroacetimidivorans</name>
    <dbReference type="NCBI Taxonomy" id="2818044"/>
    <lineage>
        <taxon>Bacteria</taxon>
        <taxon>Bacillati</taxon>
        <taxon>Bacillota</taxon>
        <taxon>Clostridia</taxon>
        <taxon>Peptostreptococcales</taxon>
        <taxon>Anaerovoracaceae</taxon>
        <taxon>Sinanaerobacter</taxon>
    </lineage>
</organism>
<reference evidence="7" key="2">
    <citation type="submission" date="2021-04" db="EMBL/GenBank/DDBJ databases">
        <authorList>
            <person name="Liu J."/>
        </authorList>
    </citation>
    <scope>NUCLEOTIDE SEQUENCE</scope>
    <source>
        <strain evidence="7">BAD-6</strain>
    </source>
</reference>
<name>A0A8J7W202_9FIRM</name>
<dbReference type="CDD" id="cd06580">
    <property type="entry name" value="TM_PBP1_transp_TpRbsC_like"/>
    <property type="match status" value="1"/>
</dbReference>
<dbReference type="Proteomes" id="UP000675664">
    <property type="component" value="Unassembled WGS sequence"/>
</dbReference>
<keyword evidence="5 6" id="KW-0472">Membrane</keyword>
<dbReference type="GO" id="GO:0022857">
    <property type="term" value="F:transmembrane transporter activity"/>
    <property type="evidence" value="ECO:0007669"/>
    <property type="project" value="InterPro"/>
</dbReference>
<comment type="subcellular location">
    <subcellularLocation>
        <location evidence="1">Cell membrane</location>
        <topology evidence="1">Multi-pass membrane protein</topology>
    </subcellularLocation>
</comment>
<reference evidence="7" key="1">
    <citation type="submission" date="2021-04" db="EMBL/GenBank/DDBJ databases">
        <title>Sinoanaerobacter chloroacetimidivorans sp. nov., an obligate anaerobic bacterium isolated from anaerobic sludge.</title>
        <authorList>
            <person name="Bao Y."/>
        </authorList>
    </citation>
    <scope>NUCLEOTIDE SEQUENCE</scope>
    <source>
        <strain evidence="7">BAD-6</strain>
    </source>
</reference>
<keyword evidence="4 6" id="KW-1133">Transmembrane helix</keyword>
<keyword evidence="8" id="KW-1185">Reference proteome</keyword>
<dbReference type="PANTHER" id="PTHR47089">
    <property type="entry name" value="ABC TRANSPORTER, PERMEASE PROTEIN"/>
    <property type="match status" value="1"/>
</dbReference>
<keyword evidence="3 6" id="KW-0812">Transmembrane</keyword>
<proteinExistence type="predicted"/>
<evidence type="ECO:0000256" key="1">
    <source>
        <dbReference type="ARBA" id="ARBA00004651"/>
    </source>
</evidence>
<gene>
    <name evidence="7" type="ORF">KCX82_16190</name>
</gene>
<feature type="transmembrane region" description="Helical" evidence="6">
    <location>
        <begin position="257"/>
        <end position="275"/>
    </location>
</feature>
<accession>A0A8J7W202</accession>
<keyword evidence="2" id="KW-1003">Cell membrane</keyword>
<dbReference type="Pfam" id="PF02653">
    <property type="entry name" value="BPD_transp_2"/>
    <property type="match status" value="1"/>
</dbReference>
<dbReference type="AlphaFoldDB" id="A0A8J7W202"/>
<evidence type="ECO:0000256" key="3">
    <source>
        <dbReference type="ARBA" id="ARBA00022692"/>
    </source>
</evidence>
<feature type="transmembrane region" description="Helical" evidence="6">
    <location>
        <begin position="64"/>
        <end position="85"/>
    </location>
</feature>
<protein>
    <submittedName>
        <fullName evidence="7">ABC transporter permease</fullName>
    </submittedName>
</protein>
<evidence type="ECO:0000313" key="8">
    <source>
        <dbReference type="Proteomes" id="UP000675664"/>
    </source>
</evidence>
<feature type="transmembrane region" description="Helical" evidence="6">
    <location>
        <begin position="21"/>
        <end position="44"/>
    </location>
</feature>
<evidence type="ECO:0000256" key="6">
    <source>
        <dbReference type="SAM" id="Phobius"/>
    </source>
</evidence>
<sequence length="366" mass="39442">MDEKSVEKQKRLLNKRVADSLRLIGKQVVMMLIAVTVVMIFLSISGYSPDAVLVGLNRALTKDIAGSIRWAAPLMLAGIAVCIPFKAAVFNLGVDGQIYMGAVAATSVMLALPENMGKWGLLIAFLAAMAAGAMFALIAAAMKVYFNTDMIVSTLLLNFVARLFTEYIAADVLRDADAAIQMNASKMFPENMWLPRLAFFEPSSANVGIYIAVITALIAAFIFYKTTLGYEIKLVGTNPNFARYGGMNSNRVVLKTMALSGAVAGLIGVIEVSAVQHRLLAGFNPSFGFDGIVVSLLANNNPFGVILSSLFFGVLKNGGNNMERLTEVPQVITQITMAIIIITVSSNIVIKKVKLRRRMKKDGSAI</sequence>
<dbReference type="GO" id="GO:0005886">
    <property type="term" value="C:plasma membrane"/>
    <property type="evidence" value="ECO:0007669"/>
    <property type="project" value="UniProtKB-SubCell"/>
</dbReference>
<comment type="caution">
    <text evidence="7">The sequence shown here is derived from an EMBL/GenBank/DDBJ whole genome shotgun (WGS) entry which is preliminary data.</text>
</comment>
<feature type="transmembrane region" description="Helical" evidence="6">
    <location>
        <begin position="119"/>
        <end position="141"/>
    </location>
</feature>
<dbReference type="InterPro" id="IPR001851">
    <property type="entry name" value="ABC_transp_permease"/>
</dbReference>
<dbReference type="PANTHER" id="PTHR47089:SF1">
    <property type="entry name" value="GUANOSINE ABC TRANSPORTER PERMEASE PROTEIN NUPP"/>
    <property type="match status" value="1"/>
</dbReference>